<dbReference type="AlphaFoldDB" id="A0AAP7LV55"/>
<name>A0AAP7LV55_9STAP</name>
<keyword evidence="1" id="KW-0812">Transmembrane</keyword>
<reference evidence="3" key="1">
    <citation type="submission" date="2015-11" db="EMBL/GenBank/DDBJ databases">
        <title>Genomic diversity of Staphylococcus saprophyticus strains from urinary tract infections, animal surfaces, and fermented foods.</title>
        <authorList>
            <person name="Wolfe B.E."/>
        </authorList>
    </citation>
    <scope>NUCLEOTIDE SEQUENCE [LARGE SCALE GENOMIC DNA]</scope>
    <source>
        <strain evidence="3">738_7</strain>
    </source>
</reference>
<proteinExistence type="predicted"/>
<accession>A0AAP7LV55</accession>
<dbReference type="Proteomes" id="UP000095464">
    <property type="component" value="Unassembled WGS sequence"/>
</dbReference>
<dbReference type="EMBL" id="LNPX01000001">
    <property type="protein sequence ID" value="OEK59087.1"/>
    <property type="molecule type" value="Genomic_DNA"/>
</dbReference>
<keyword evidence="1" id="KW-0472">Membrane</keyword>
<sequence>MTIVVADFLIILIGGLFVYGSVVFLSAKKKSELLKKEFEKNEYEDNMYISGVITKKDAVKDGQYFIELDNQRVLKTNSFKKYKALPLNKKCKTIVKGETIQYVDGLETFTVVSDKVYKVIEKWIYITLMIYVVVGVVYGIYRLWF</sequence>
<feature type="transmembrane region" description="Helical" evidence="1">
    <location>
        <begin position="6"/>
        <end position="27"/>
    </location>
</feature>
<gene>
    <name evidence="2" type="ORF">ASS94_00035</name>
</gene>
<comment type="caution">
    <text evidence="2">The sequence shown here is derived from an EMBL/GenBank/DDBJ whole genome shotgun (WGS) entry which is preliminary data.</text>
</comment>
<feature type="transmembrane region" description="Helical" evidence="1">
    <location>
        <begin position="123"/>
        <end position="144"/>
    </location>
</feature>
<evidence type="ECO:0000256" key="1">
    <source>
        <dbReference type="SAM" id="Phobius"/>
    </source>
</evidence>
<keyword evidence="1" id="KW-1133">Transmembrane helix</keyword>
<organism evidence="2 3">
    <name type="scientific">Staphylococcus equorum</name>
    <dbReference type="NCBI Taxonomy" id="246432"/>
    <lineage>
        <taxon>Bacteria</taxon>
        <taxon>Bacillati</taxon>
        <taxon>Bacillota</taxon>
        <taxon>Bacilli</taxon>
        <taxon>Bacillales</taxon>
        <taxon>Staphylococcaceae</taxon>
        <taxon>Staphylococcus</taxon>
    </lineage>
</organism>
<evidence type="ECO:0000313" key="3">
    <source>
        <dbReference type="Proteomes" id="UP000095464"/>
    </source>
</evidence>
<evidence type="ECO:0000313" key="2">
    <source>
        <dbReference type="EMBL" id="OEK59087.1"/>
    </source>
</evidence>
<protein>
    <submittedName>
        <fullName evidence="2">Uncharacterized protein</fullName>
    </submittedName>
</protein>
<dbReference type="RefSeq" id="WP_069854213.1">
    <property type="nucleotide sequence ID" value="NZ_LNPX01000001.1"/>
</dbReference>